<accession>A0A172TFV0</accession>
<dbReference type="Proteomes" id="UP000076927">
    <property type="component" value="Chromosome"/>
</dbReference>
<gene>
    <name evidence="4" type="ORF">SY83_04385</name>
</gene>
<name>A0A172TFV0_9BACL</name>
<keyword evidence="5" id="KW-1185">Reference proteome</keyword>
<dbReference type="Gene3D" id="3.40.710.10">
    <property type="entry name" value="DD-peptidase/beta-lactamase superfamily"/>
    <property type="match status" value="1"/>
</dbReference>
<dbReference type="PANTHER" id="PTHR43283:SF11">
    <property type="entry name" value="BETA-LACTAMASE-RELATED DOMAIN-CONTAINING PROTEIN"/>
    <property type="match status" value="1"/>
</dbReference>
<dbReference type="RefSeq" id="WP_068604601.1">
    <property type="nucleotide sequence ID" value="NZ_CP011388.1"/>
</dbReference>
<reference evidence="4 5" key="1">
    <citation type="submission" date="2015-01" db="EMBL/GenBank/DDBJ databases">
        <title>Paenibacillus swuensis/DY6/whole genome sequencing.</title>
        <authorList>
            <person name="Kim M.K."/>
            <person name="Srinivasan S."/>
            <person name="Lee J.-J."/>
        </authorList>
    </citation>
    <scope>NUCLEOTIDE SEQUENCE [LARGE SCALE GENOMIC DNA]</scope>
    <source>
        <strain evidence="4 5">DY6</strain>
    </source>
</reference>
<dbReference type="PANTHER" id="PTHR43283">
    <property type="entry name" value="BETA-LACTAMASE-RELATED"/>
    <property type="match status" value="1"/>
</dbReference>
<dbReference type="AlphaFoldDB" id="A0A172TFV0"/>
<dbReference type="PATRIC" id="fig|1178515.4.peg.880"/>
<evidence type="ECO:0000256" key="2">
    <source>
        <dbReference type="SAM" id="MobiDB-lite"/>
    </source>
</evidence>
<dbReference type="InterPro" id="IPR050789">
    <property type="entry name" value="Diverse_Enzym_Activities"/>
</dbReference>
<feature type="region of interest" description="Disordered" evidence="2">
    <location>
        <begin position="187"/>
        <end position="209"/>
    </location>
</feature>
<dbReference type="EMBL" id="CP011388">
    <property type="protein sequence ID" value="ANE45663.1"/>
    <property type="molecule type" value="Genomic_DNA"/>
</dbReference>
<evidence type="ECO:0000313" key="5">
    <source>
        <dbReference type="Proteomes" id="UP000076927"/>
    </source>
</evidence>
<dbReference type="GO" id="GO:0016787">
    <property type="term" value="F:hydrolase activity"/>
    <property type="evidence" value="ECO:0007669"/>
    <property type="project" value="UniProtKB-KW"/>
</dbReference>
<dbReference type="InterPro" id="IPR012338">
    <property type="entry name" value="Beta-lactam/transpept-like"/>
</dbReference>
<dbReference type="InterPro" id="IPR001466">
    <property type="entry name" value="Beta-lactam-related"/>
</dbReference>
<evidence type="ECO:0000256" key="1">
    <source>
        <dbReference type="ARBA" id="ARBA00022801"/>
    </source>
</evidence>
<evidence type="ECO:0000259" key="3">
    <source>
        <dbReference type="Pfam" id="PF00144"/>
    </source>
</evidence>
<keyword evidence="1" id="KW-0378">Hydrolase</keyword>
<dbReference type="STRING" id="1178515.SY83_04385"/>
<dbReference type="Pfam" id="PF00144">
    <property type="entry name" value="Beta-lactamase"/>
    <property type="match status" value="1"/>
</dbReference>
<sequence length="371" mass="40789">MLLEHIVGKEFGASCCSISYHVKGQPVYEQLSGRASFALDAPEITEDTLFNVGSVTKPVTSALIVKLAELGLVSLHDSVQRYIPEFKFAEVTLLQLLTHTSGLDGDIQVEWPKKGKRDAYLNTLYGIDYLRYAPDEANSYFTFGYSVLMDVLERVTGQSLEQFAQEQLFGPLGMRRSTFEPERVWASAGEEREDGTGRKPATDVMQTDAAGSVPGGAAIKVLPLHQESLEPETQLDGLDVTGDSGLHSTAADLMRFGRMLLDGGRYEDRQIFSGAATALMLREVTGGRFGRTPLFWKRTSRDLHGATNVDVHRCFSDFASPEAMGHNGFSGCMFFLDPAWDAVGVILTNSRRLHSDGRNYAKLSNVLMSLA</sequence>
<feature type="domain" description="Beta-lactamase-related" evidence="3">
    <location>
        <begin position="23"/>
        <end position="357"/>
    </location>
</feature>
<dbReference type="SUPFAM" id="SSF56601">
    <property type="entry name" value="beta-lactamase/transpeptidase-like"/>
    <property type="match status" value="1"/>
</dbReference>
<evidence type="ECO:0000313" key="4">
    <source>
        <dbReference type="EMBL" id="ANE45663.1"/>
    </source>
</evidence>
<proteinExistence type="predicted"/>
<dbReference type="KEGG" id="pswu:SY83_04385"/>
<protein>
    <recommendedName>
        <fullName evidence="3">Beta-lactamase-related domain-containing protein</fullName>
    </recommendedName>
</protein>
<organism evidence="4 5">
    <name type="scientific">Paenibacillus swuensis</name>
    <dbReference type="NCBI Taxonomy" id="1178515"/>
    <lineage>
        <taxon>Bacteria</taxon>
        <taxon>Bacillati</taxon>
        <taxon>Bacillota</taxon>
        <taxon>Bacilli</taxon>
        <taxon>Bacillales</taxon>
        <taxon>Paenibacillaceae</taxon>
        <taxon>Paenibacillus</taxon>
    </lineage>
</organism>